<proteinExistence type="predicted"/>
<comment type="caution">
    <text evidence="1">The sequence shown here is derived from an EMBL/GenBank/DDBJ whole genome shotgun (WGS) entry which is preliminary data.</text>
</comment>
<gene>
    <name evidence="1" type="ORF">LCGC14_1540540</name>
</gene>
<accession>A0A0F9ITA9</accession>
<dbReference type="AlphaFoldDB" id="A0A0F9ITA9"/>
<organism evidence="1">
    <name type="scientific">marine sediment metagenome</name>
    <dbReference type="NCBI Taxonomy" id="412755"/>
    <lineage>
        <taxon>unclassified sequences</taxon>
        <taxon>metagenomes</taxon>
        <taxon>ecological metagenomes</taxon>
    </lineage>
</organism>
<name>A0A0F9ITA9_9ZZZZ</name>
<evidence type="ECO:0000313" key="1">
    <source>
        <dbReference type="EMBL" id="KKM60568.1"/>
    </source>
</evidence>
<sequence length="109" mass="11742">MGPTKPSRPPVRDGGFAECTGEQFSDALYSVVGQMGVSELMAIPEVEMILMEELNNQVLEEWAIGRGRCEDCGQRLEESGYCQWCNPEEEEDGPVVGTAEGGAAPGCLD</sequence>
<protein>
    <submittedName>
        <fullName evidence="1">Uncharacterized protein</fullName>
    </submittedName>
</protein>
<dbReference type="EMBL" id="LAZR01011654">
    <property type="protein sequence ID" value="KKM60568.1"/>
    <property type="molecule type" value="Genomic_DNA"/>
</dbReference>
<reference evidence="1" key="1">
    <citation type="journal article" date="2015" name="Nature">
        <title>Complex archaea that bridge the gap between prokaryotes and eukaryotes.</title>
        <authorList>
            <person name="Spang A."/>
            <person name="Saw J.H."/>
            <person name="Jorgensen S.L."/>
            <person name="Zaremba-Niedzwiedzka K."/>
            <person name="Martijn J."/>
            <person name="Lind A.E."/>
            <person name="van Eijk R."/>
            <person name="Schleper C."/>
            <person name="Guy L."/>
            <person name="Ettema T.J."/>
        </authorList>
    </citation>
    <scope>NUCLEOTIDE SEQUENCE</scope>
</reference>